<evidence type="ECO:0000256" key="4">
    <source>
        <dbReference type="ARBA" id="ARBA00022679"/>
    </source>
</evidence>
<keyword evidence="3" id="KW-0489">Methyltransferase</keyword>
<dbReference type="Proteomes" id="UP000781958">
    <property type="component" value="Unassembled WGS sequence"/>
</dbReference>
<keyword evidence="9" id="KW-1185">Reference proteome</keyword>
<comment type="catalytic activity">
    <reaction evidence="6">
        <text>a 2'-deoxyadenosine in DNA + S-adenosyl-L-methionine = an N(6)-methyl-2'-deoxyadenosine in DNA + S-adenosyl-L-homocysteine + H(+)</text>
        <dbReference type="Rhea" id="RHEA:15197"/>
        <dbReference type="Rhea" id="RHEA-COMP:12418"/>
        <dbReference type="Rhea" id="RHEA-COMP:12419"/>
        <dbReference type="ChEBI" id="CHEBI:15378"/>
        <dbReference type="ChEBI" id="CHEBI:57856"/>
        <dbReference type="ChEBI" id="CHEBI:59789"/>
        <dbReference type="ChEBI" id="CHEBI:90615"/>
        <dbReference type="ChEBI" id="CHEBI:90616"/>
        <dbReference type="EC" id="2.1.1.72"/>
    </reaction>
</comment>
<evidence type="ECO:0000256" key="6">
    <source>
        <dbReference type="ARBA" id="ARBA00047942"/>
    </source>
</evidence>
<keyword evidence="4" id="KW-0808">Transferase</keyword>
<organism evidence="8 9">
    <name type="scientific">Azospirillum rugosum</name>
    <dbReference type="NCBI Taxonomy" id="416170"/>
    <lineage>
        <taxon>Bacteria</taxon>
        <taxon>Pseudomonadati</taxon>
        <taxon>Pseudomonadota</taxon>
        <taxon>Alphaproteobacteria</taxon>
        <taxon>Rhodospirillales</taxon>
        <taxon>Azospirillaceae</taxon>
        <taxon>Azospirillum</taxon>
    </lineage>
</organism>
<comment type="caution">
    <text evidence="8">The sequence shown here is derived from an EMBL/GenBank/DDBJ whole genome shotgun (WGS) entry which is preliminary data.</text>
</comment>
<feature type="domain" description="Type II methyltransferase M.TaqI-like" evidence="7">
    <location>
        <begin position="400"/>
        <end position="564"/>
    </location>
</feature>
<sequence>MSGLLDKLASLLGYDGDPGYIRADAFAQQPNHRHALRLAAQLMHVRAAFGLWTGREGALLGPDRARFTPLVYIAEVANSEQAQQVHRSVWSQGLAPYLLAVSADHVWICQGFAFSSTDWARHAFEIPLVASNDPDGLVQHPALKPLLAKTLRSSLAWRDEARTADEFVDERLLRSLANLSIAFSNATPSRRAIEPPVINALIARLLYFYFLVDRRFITKERLADWKLTGISLDENHDWSLEDTKMLFRRLDEIFNGSIFPMPSAYADAYDATHLNLLRRVLRHRAELGSQDVLQLSFLDYDFATIRTETLSAIYEMFLRNEDKEAGKRYGAFYTPPFLADYTLDRLEDQTALDSATRVLDPATGSGVFLVGAYRRIVEASLPSGETRLPLDDLHRLMTDNIFGVELNPTACHVAAFSLYLTMLDYVDPKEAADYTRWPVLVGRPRLFPPMLKGDSDRKANIRAGDFFSDASEGIRCDVVVGNPPWVQLKNLRSPEAEDYLKRSRAPIGDKQAAELFLWKAYHDHLGEDGVLGFLLPQKSLVNVYSDKFTQALRNNSELIGIADLAHLRYVLFRRSAARTAGAVESKSKRGARQATAVILLRKAVPQSGHRFWLYRPVRSTQPASRSGRLWTLLHDWTQVLWQDVVGLSDAGWRRLFTCSPVDRRVLTKLDRQIVSGRLRSLRHLDQAIGLQFKIEVDQNLDKRFVLSSDPRQPTFWRRQLGLDRSLVPDTSAVPLPSSELGKAHPHSLPFLMGNVVLMPRSCETAQFVEQCVATSFFIVGCFPKFAGAPLPARHRMFLEALARYMSTRMFRYLCFVNSRRMTIDRANTELSAVLELPWPFGDVDANDWPALLNLTNPEREVLVCERLGLPPLYRDLVEEFTTFREAFTDGGTPTDAMRPSDTNEINAYLAVMLHELDAGRQRYAVSAVPVADDLLAAVVEYKGKATTAGGYSDQLARAAAEAYATQGASTLTQSRYLWHSRQMMASVLLKPRERMHWTLDRAFADADLVTAAAMSGYNSKEAV</sequence>
<evidence type="ECO:0000256" key="3">
    <source>
        <dbReference type="ARBA" id="ARBA00022603"/>
    </source>
</evidence>
<name>A0ABS4SWE3_9PROT</name>
<gene>
    <name evidence="8" type="ORF">J2851_006709</name>
</gene>
<dbReference type="InterPro" id="IPR029063">
    <property type="entry name" value="SAM-dependent_MTases_sf"/>
</dbReference>
<dbReference type="PANTHER" id="PTHR33841">
    <property type="entry name" value="DNA METHYLTRANSFERASE YEEA-RELATED"/>
    <property type="match status" value="1"/>
</dbReference>
<dbReference type="EC" id="2.1.1.72" evidence="2"/>
<dbReference type="Gene3D" id="3.40.50.150">
    <property type="entry name" value="Vaccinia Virus protein VP39"/>
    <property type="match status" value="1"/>
</dbReference>
<reference evidence="8 9" key="1">
    <citation type="submission" date="2021-03" db="EMBL/GenBank/DDBJ databases">
        <title>Genomic Encyclopedia of Type Strains, Phase III (KMG-III): the genomes of soil and plant-associated and newly described type strains.</title>
        <authorList>
            <person name="Whitman W."/>
        </authorList>
    </citation>
    <scope>NUCLEOTIDE SEQUENCE [LARGE SCALE GENOMIC DNA]</scope>
    <source>
        <strain evidence="8 9">IMMIB AFH-6</strain>
    </source>
</reference>
<evidence type="ECO:0000256" key="5">
    <source>
        <dbReference type="ARBA" id="ARBA00022691"/>
    </source>
</evidence>
<dbReference type="PROSITE" id="PS00092">
    <property type="entry name" value="N6_MTASE"/>
    <property type="match status" value="1"/>
</dbReference>
<dbReference type="PRINTS" id="PR00507">
    <property type="entry name" value="N12N6MTFRASE"/>
</dbReference>
<dbReference type="SUPFAM" id="SSF53335">
    <property type="entry name" value="S-adenosyl-L-methionine-dependent methyltransferases"/>
    <property type="match status" value="1"/>
</dbReference>
<dbReference type="RefSeq" id="WP_209772643.1">
    <property type="nucleotide sequence ID" value="NZ_JAGINP010000036.1"/>
</dbReference>
<dbReference type="InterPro" id="IPR050953">
    <property type="entry name" value="N4_N6_ade-DNA_methylase"/>
</dbReference>
<protein>
    <recommendedName>
        <fullName evidence="2">site-specific DNA-methyltransferase (adenine-specific)</fullName>
        <ecNumber evidence="2">2.1.1.72</ecNumber>
    </recommendedName>
</protein>
<evidence type="ECO:0000313" key="8">
    <source>
        <dbReference type="EMBL" id="MBP2296891.1"/>
    </source>
</evidence>
<proteinExistence type="inferred from homology"/>
<evidence type="ECO:0000256" key="2">
    <source>
        <dbReference type="ARBA" id="ARBA00011900"/>
    </source>
</evidence>
<evidence type="ECO:0000313" key="9">
    <source>
        <dbReference type="Proteomes" id="UP000781958"/>
    </source>
</evidence>
<keyword evidence="5" id="KW-0949">S-adenosyl-L-methionine</keyword>
<evidence type="ECO:0000256" key="1">
    <source>
        <dbReference type="ARBA" id="ARBA00006594"/>
    </source>
</evidence>
<dbReference type="Pfam" id="PF07669">
    <property type="entry name" value="Eco57I"/>
    <property type="match status" value="1"/>
</dbReference>
<dbReference type="InterPro" id="IPR002052">
    <property type="entry name" value="DNA_methylase_N6_adenine_CS"/>
</dbReference>
<dbReference type="PANTHER" id="PTHR33841:SF5">
    <property type="entry name" value="DNA METHYLASE (MODIFICATION METHYLASE) (METHYLTRANSFERASE)-RELATED"/>
    <property type="match status" value="1"/>
</dbReference>
<dbReference type="InterPro" id="IPR011639">
    <property type="entry name" value="MethylTrfase_TaqI-like_dom"/>
</dbReference>
<comment type="similarity">
    <text evidence="1">Belongs to the N(4)/N(6)-methyltransferase family.</text>
</comment>
<evidence type="ECO:0000259" key="7">
    <source>
        <dbReference type="Pfam" id="PF07669"/>
    </source>
</evidence>
<dbReference type="EMBL" id="JAGINP010000036">
    <property type="protein sequence ID" value="MBP2296891.1"/>
    <property type="molecule type" value="Genomic_DNA"/>
</dbReference>
<accession>A0ABS4SWE3</accession>